<dbReference type="Proteomes" id="UP000284706">
    <property type="component" value="Unassembled WGS sequence"/>
</dbReference>
<accession>A0A409X029</accession>
<evidence type="ECO:0008006" key="3">
    <source>
        <dbReference type="Google" id="ProtNLM"/>
    </source>
</evidence>
<dbReference type="SUPFAM" id="SSF52047">
    <property type="entry name" value="RNI-like"/>
    <property type="match status" value="1"/>
</dbReference>
<reference evidence="1 2" key="1">
    <citation type="journal article" date="2018" name="Evol. Lett.">
        <title>Horizontal gene cluster transfer increased hallucinogenic mushroom diversity.</title>
        <authorList>
            <person name="Reynolds H.T."/>
            <person name="Vijayakumar V."/>
            <person name="Gluck-Thaler E."/>
            <person name="Korotkin H.B."/>
            <person name="Matheny P.B."/>
            <person name="Slot J.C."/>
        </authorList>
    </citation>
    <scope>NUCLEOTIDE SEQUENCE [LARGE SCALE GENOMIC DNA]</scope>
    <source>
        <strain evidence="1 2">SRW20</strain>
    </source>
</reference>
<organism evidence="1 2">
    <name type="scientific">Gymnopilus dilepis</name>
    <dbReference type="NCBI Taxonomy" id="231916"/>
    <lineage>
        <taxon>Eukaryota</taxon>
        <taxon>Fungi</taxon>
        <taxon>Dikarya</taxon>
        <taxon>Basidiomycota</taxon>
        <taxon>Agaricomycotina</taxon>
        <taxon>Agaricomycetes</taxon>
        <taxon>Agaricomycetidae</taxon>
        <taxon>Agaricales</taxon>
        <taxon>Agaricineae</taxon>
        <taxon>Hymenogastraceae</taxon>
        <taxon>Gymnopilus</taxon>
    </lineage>
</organism>
<sequence length="533" mass="59451">MSSYSARSRVLQNQDLLHLIFSSFHPLESISRRAQKFTKRSSPLQPFPASDILSLALVSSSFFVPALRILWYEATLTSLLSVIPVLVKGDGEYILTDVLREEHLRRVDIYARHIRQLHVSDDILPPGIFGLISRHRPSLLPAVEMVNLRLGNTPARHLESLSVVTPPTLLVLNFSIVDSASEAIIASHLGSLANLGWLELGGRLTNISLSMLPSLLVGSLMLDLHSDPLVDIFGLCAQILSLRMLVLKLGSDTVYRRFSISVPEFRYLEVFSLHATLSSTVNVLNSMQAASMRRLWSLSFWFSRSTFPAHIVDHQLSQCVESCLNIGLSTTLTSLAFHGRTIVARWHCFAPLRALAALTHLVIDVCMLSVVDDDIIRHIGNGQNATLKKLTLLLWHTDAMERTMTPSVLSTLARNCPRLESLSIAIGLRTDEGTLSQLRDEMDRNPSPGSNARALRIRFLSKIYNQPSTGRNKHTVVGAATLSRYIDYCFPSLKTFTVEGNEGAEGPATGTEHHDWYKGVEDMVHNLRQRMRH</sequence>
<dbReference type="InterPro" id="IPR032675">
    <property type="entry name" value="LRR_dom_sf"/>
</dbReference>
<evidence type="ECO:0000313" key="2">
    <source>
        <dbReference type="Proteomes" id="UP000284706"/>
    </source>
</evidence>
<evidence type="ECO:0000313" key="1">
    <source>
        <dbReference type="EMBL" id="PPQ84107.1"/>
    </source>
</evidence>
<gene>
    <name evidence="1" type="ORF">CVT26_013220</name>
</gene>
<dbReference type="EMBL" id="NHYE01004526">
    <property type="protein sequence ID" value="PPQ84107.1"/>
    <property type="molecule type" value="Genomic_DNA"/>
</dbReference>
<dbReference type="InParanoid" id="A0A409X029"/>
<proteinExistence type="predicted"/>
<name>A0A409X029_9AGAR</name>
<protein>
    <recommendedName>
        <fullName evidence="3">F-box domain-containing protein</fullName>
    </recommendedName>
</protein>
<comment type="caution">
    <text evidence="1">The sequence shown here is derived from an EMBL/GenBank/DDBJ whole genome shotgun (WGS) entry which is preliminary data.</text>
</comment>
<keyword evidence="2" id="KW-1185">Reference proteome</keyword>
<dbReference type="AlphaFoldDB" id="A0A409X029"/>
<dbReference type="Gene3D" id="3.80.10.10">
    <property type="entry name" value="Ribonuclease Inhibitor"/>
    <property type="match status" value="1"/>
</dbReference>
<dbReference type="OrthoDB" id="3543113at2759"/>